<dbReference type="EMBL" id="KE148173">
    <property type="protein sequence ID" value="EPE02826.1"/>
    <property type="molecule type" value="Genomic_DNA"/>
</dbReference>
<feature type="domain" description="Plant heme peroxidase family profile" evidence="8">
    <location>
        <begin position="1"/>
        <end position="138"/>
    </location>
</feature>
<keyword evidence="6 7" id="KW-0479">Metal-binding</keyword>
<evidence type="ECO:0000256" key="2">
    <source>
        <dbReference type="ARBA" id="ARBA00022559"/>
    </source>
</evidence>
<evidence type="ECO:0000256" key="1">
    <source>
        <dbReference type="ARBA" id="ARBA00006089"/>
    </source>
</evidence>
<evidence type="ECO:0000313" key="10">
    <source>
        <dbReference type="Proteomes" id="UP000016923"/>
    </source>
</evidence>
<dbReference type="InterPro" id="IPR010255">
    <property type="entry name" value="Haem_peroxidase_sf"/>
</dbReference>
<evidence type="ECO:0000256" key="4">
    <source>
        <dbReference type="ARBA" id="ARBA00023002"/>
    </source>
</evidence>
<dbReference type="InterPro" id="IPR001621">
    <property type="entry name" value="Ligninase"/>
</dbReference>
<evidence type="ECO:0000259" key="8">
    <source>
        <dbReference type="PROSITE" id="PS50873"/>
    </source>
</evidence>
<name>S3BTT6_OPHP1</name>
<dbReference type="AlphaFoldDB" id="S3BTT6"/>
<dbReference type="OrthoDB" id="2113341at2759"/>
<dbReference type="GO" id="GO:0046872">
    <property type="term" value="F:metal ion binding"/>
    <property type="evidence" value="ECO:0007669"/>
    <property type="project" value="UniProtKB-UniRule"/>
</dbReference>
<keyword evidence="10" id="KW-1185">Reference proteome</keyword>
<dbReference type="PANTHER" id="PTHR31356:SF66">
    <property type="entry name" value="CATALASE-PEROXIDASE"/>
    <property type="match status" value="1"/>
</dbReference>
<keyword evidence="6 7" id="KW-0106">Calcium</keyword>
<dbReference type="PROSITE" id="PS50873">
    <property type="entry name" value="PEROXIDASE_4"/>
    <property type="match status" value="1"/>
</dbReference>
<keyword evidence="6" id="KW-0408">Iron</keyword>
<keyword evidence="3 6" id="KW-0349">Heme</keyword>
<dbReference type="GO" id="GO:0042744">
    <property type="term" value="P:hydrogen peroxide catabolic process"/>
    <property type="evidence" value="ECO:0007669"/>
    <property type="project" value="TreeGrafter"/>
</dbReference>
<dbReference type="SUPFAM" id="SSF48113">
    <property type="entry name" value="Heme-dependent peroxidases"/>
    <property type="match status" value="1"/>
</dbReference>
<dbReference type="Pfam" id="PF00141">
    <property type="entry name" value="peroxidase"/>
    <property type="match status" value="1"/>
</dbReference>
<comment type="similarity">
    <text evidence="1 7">Belongs to the peroxidase family. Ligninase subfamily.</text>
</comment>
<gene>
    <name evidence="9" type="ORF">F503_01567</name>
</gene>
<dbReference type="InterPro" id="IPR044831">
    <property type="entry name" value="Ccp1-like"/>
</dbReference>
<comment type="cofactor">
    <cofactor evidence="6 7">
        <name>Ca(2+)</name>
        <dbReference type="ChEBI" id="CHEBI:29108"/>
    </cofactor>
    <text evidence="6 7">Binds 2 calcium ions per subunit.</text>
</comment>
<evidence type="ECO:0000256" key="6">
    <source>
        <dbReference type="PIRSR" id="PIRSR601621-2"/>
    </source>
</evidence>
<keyword evidence="2 7" id="KW-0575">Peroxidase</keyword>
<dbReference type="STRING" id="1262450.S3BTT6"/>
<evidence type="ECO:0000256" key="7">
    <source>
        <dbReference type="RuleBase" id="RU363051"/>
    </source>
</evidence>
<reference evidence="9 10" key="1">
    <citation type="journal article" date="2013" name="BMC Genomics">
        <title>The genome and transcriptome of the pine saprophyte Ophiostoma piceae, and a comparison with the bark beetle-associated pine pathogen Grosmannia clavigera.</title>
        <authorList>
            <person name="Haridas S."/>
            <person name="Wang Y."/>
            <person name="Lim L."/>
            <person name="Massoumi Alamouti S."/>
            <person name="Jackman S."/>
            <person name="Docking R."/>
            <person name="Robertson G."/>
            <person name="Birol I."/>
            <person name="Bohlmann J."/>
            <person name="Breuil C."/>
        </authorList>
    </citation>
    <scope>NUCLEOTIDE SEQUENCE [LARGE SCALE GENOMIC DNA]</scope>
    <source>
        <strain evidence="9 10">UAMH 11346</strain>
    </source>
</reference>
<evidence type="ECO:0000256" key="3">
    <source>
        <dbReference type="ARBA" id="ARBA00022617"/>
    </source>
</evidence>
<feature type="binding site" description="axial binding residue" evidence="6">
    <location>
        <position position="72"/>
    </location>
    <ligand>
        <name>heme b</name>
        <dbReference type="ChEBI" id="CHEBI:60344"/>
    </ligand>
    <ligandPart>
        <name>Fe</name>
        <dbReference type="ChEBI" id="CHEBI:18248"/>
    </ligandPart>
</feature>
<accession>S3BTT6</accession>
<feature type="binding site" evidence="6">
    <location>
        <position position="92"/>
    </location>
    <ligand>
        <name>Ca(2+)</name>
        <dbReference type="ChEBI" id="CHEBI:29108"/>
        <label>2</label>
    </ligand>
</feature>
<evidence type="ECO:0000256" key="5">
    <source>
        <dbReference type="ARBA" id="ARBA00023180"/>
    </source>
</evidence>
<dbReference type="PANTHER" id="PTHR31356">
    <property type="entry name" value="THYLAKOID LUMENAL 29 KDA PROTEIN, CHLOROPLASTIC-RELATED"/>
    <property type="match status" value="1"/>
</dbReference>
<keyword evidence="5" id="KW-0325">Glycoprotein</keyword>
<dbReference type="OMA" id="QESMDEW"/>
<dbReference type="PRINTS" id="PR00458">
    <property type="entry name" value="PEROXIDASE"/>
</dbReference>
<dbReference type="Gene3D" id="1.10.520.10">
    <property type="match status" value="1"/>
</dbReference>
<feature type="binding site" evidence="6">
    <location>
        <position position="97"/>
    </location>
    <ligand>
        <name>Ca(2+)</name>
        <dbReference type="ChEBI" id="CHEBI:29108"/>
        <label>2</label>
    </ligand>
</feature>
<dbReference type="VEuPathDB" id="FungiDB:F503_01567"/>
<dbReference type="PRINTS" id="PR00462">
    <property type="entry name" value="LIGNINASE"/>
</dbReference>
<comment type="cofactor">
    <cofactor evidence="6">
        <name>heme b</name>
        <dbReference type="ChEBI" id="CHEBI:60344"/>
    </cofactor>
    <text evidence="6">Binds 1 heme b (iron(II)-protoporphyrin IX) group per subunit.</text>
</comment>
<keyword evidence="4 7" id="KW-0560">Oxidoreductase</keyword>
<dbReference type="HOGENOM" id="CLU_1563165_0_0_1"/>
<feature type="binding site" evidence="6">
    <location>
        <position position="73"/>
    </location>
    <ligand>
        <name>Ca(2+)</name>
        <dbReference type="ChEBI" id="CHEBI:29108"/>
        <label>2</label>
    </ligand>
</feature>
<proteinExistence type="inferred from homology"/>
<dbReference type="Proteomes" id="UP000016923">
    <property type="component" value="Unassembled WGS sequence"/>
</dbReference>
<dbReference type="GO" id="GO:0020037">
    <property type="term" value="F:heme binding"/>
    <property type="evidence" value="ECO:0007669"/>
    <property type="project" value="UniProtKB-UniRule"/>
</dbReference>
<dbReference type="GO" id="GO:0000302">
    <property type="term" value="P:response to reactive oxygen species"/>
    <property type="evidence" value="ECO:0007669"/>
    <property type="project" value="TreeGrafter"/>
</dbReference>
<dbReference type="EC" id="1.11.1.-" evidence="7"/>
<organism evidence="9 10">
    <name type="scientific">Ophiostoma piceae (strain UAMH 11346)</name>
    <name type="common">Sap stain fungus</name>
    <dbReference type="NCBI Taxonomy" id="1262450"/>
    <lineage>
        <taxon>Eukaryota</taxon>
        <taxon>Fungi</taxon>
        <taxon>Dikarya</taxon>
        <taxon>Ascomycota</taxon>
        <taxon>Pezizomycotina</taxon>
        <taxon>Sordariomycetes</taxon>
        <taxon>Sordariomycetidae</taxon>
        <taxon>Ophiostomatales</taxon>
        <taxon>Ophiostomataceae</taxon>
        <taxon>Ophiostoma</taxon>
    </lineage>
</organism>
<dbReference type="GO" id="GO:0034599">
    <property type="term" value="P:cellular response to oxidative stress"/>
    <property type="evidence" value="ECO:0007669"/>
    <property type="project" value="InterPro"/>
</dbReference>
<sequence>MADLIQFGAIMTAVTACPGGPRMPFFVGRQDRTNAALDGLLPHPTDGGTTTIALFSKRSFSAGGLAALIGAHTVSQQFVADSQHAGVSQDPTPGQLDCDYYTSTTAQTPPAGVFLFASDVFLARHGDTAGSFSFSELWAFAAEYLRLSILGVYNLNLMKGCTGALHLSTFQE</sequence>
<dbReference type="GO" id="GO:0004601">
    <property type="term" value="F:peroxidase activity"/>
    <property type="evidence" value="ECO:0007669"/>
    <property type="project" value="UniProtKB-KW"/>
</dbReference>
<feature type="binding site" evidence="6">
    <location>
        <position position="90"/>
    </location>
    <ligand>
        <name>Ca(2+)</name>
        <dbReference type="ChEBI" id="CHEBI:29108"/>
        <label>2</label>
    </ligand>
</feature>
<dbReference type="InterPro" id="IPR002016">
    <property type="entry name" value="Haem_peroxidase"/>
</dbReference>
<evidence type="ECO:0000313" key="9">
    <source>
        <dbReference type="EMBL" id="EPE02826.1"/>
    </source>
</evidence>
<protein>
    <recommendedName>
        <fullName evidence="7">Peroxidase</fullName>
        <ecNumber evidence="7">1.11.1.-</ecNumber>
    </recommendedName>
</protein>
<dbReference type="Gene3D" id="1.10.420.10">
    <property type="entry name" value="Peroxidase, domain 2"/>
    <property type="match status" value="1"/>
</dbReference>